<dbReference type="SUPFAM" id="SSF110916">
    <property type="entry name" value="Peptidyl-tRNA hydrolase domain-like"/>
    <property type="match status" value="1"/>
</dbReference>
<organism evidence="3 4">
    <name type="scientific">Desulfomicrobium orale DSM 12838</name>
    <dbReference type="NCBI Taxonomy" id="888061"/>
    <lineage>
        <taxon>Bacteria</taxon>
        <taxon>Pseudomonadati</taxon>
        <taxon>Thermodesulfobacteriota</taxon>
        <taxon>Desulfovibrionia</taxon>
        <taxon>Desulfovibrionales</taxon>
        <taxon>Desulfomicrobiaceae</taxon>
        <taxon>Desulfomicrobium</taxon>
    </lineage>
</organism>
<dbReference type="RefSeq" id="WP_066608479.1">
    <property type="nucleotide sequence ID" value="NZ_CP014230.1"/>
</dbReference>
<feature type="compositionally biased region" description="Basic residues" evidence="1">
    <location>
        <begin position="124"/>
        <end position="137"/>
    </location>
</feature>
<reference evidence="4" key="1">
    <citation type="submission" date="2016-02" db="EMBL/GenBank/DDBJ databases">
        <authorList>
            <person name="Holder M.E."/>
            <person name="Ajami N.J."/>
            <person name="Petrosino J.F."/>
        </authorList>
    </citation>
    <scope>NUCLEOTIDE SEQUENCE [LARGE SCALE GENOMIC DNA]</scope>
    <source>
        <strain evidence="4">DSM 12838</strain>
    </source>
</reference>
<proteinExistence type="predicted"/>
<dbReference type="GO" id="GO:0072344">
    <property type="term" value="P:rescue of stalled ribosome"/>
    <property type="evidence" value="ECO:0007669"/>
    <property type="project" value="TreeGrafter"/>
</dbReference>
<dbReference type="NCBIfam" id="NF006718">
    <property type="entry name" value="PRK09256.1"/>
    <property type="match status" value="1"/>
</dbReference>
<dbReference type="GO" id="GO:0003747">
    <property type="term" value="F:translation release factor activity"/>
    <property type="evidence" value="ECO:0007669"/>
    <property type="project" value="InterPro"/>
</dbReference>
<evidence type="ECO:0000313" key="4">
    <source>
        <dbReference type="Proteomes" id="UP000063964"/>
    </source>
</evidence>
<dbReference type="KEGG" id="doa:AXF15_00025"/>
<evidence type="ECO:0000313" key="3">
    <source>
        <dbReference type="EMBL" id="AMD93944.1"/>
    </source>
</evidence>
<dbReference type="Proteomes" id="UP000063964">
    <property type="component" value="Chromosome"/>
</dbReference>
<evidence type="ECO:0000259" key="2">
    <source>
        <dbReference type="PROSITE" id="PS00745"/>
    </source>
</evidence>
<dbReference type="PANTHER" id="PTHR47814:SF1">
    <property type="entry name" value="PEPTIDYL-TRNA HYDROLASE ARFB"/>
    <property type="match status" value="1"/>
</dbReference>
<sequence length="137" mass="15355">MRITSSIFIRDEHIFFEYIRSSGPGGQNVNKVATAVRLRVALCAIEGLSADGRARLLALAGKRITTGEELMLRAEAHRTQESNRREALQRLAHLVTMAAVRPKTRRPTAPSRAAKERRLEAKARRARTKALRRTVAE</sequence>
<dbReference type="AlphaFoldDB" id="A0A0X8JS01"/>
<dbReference type="EMBL" id="CP014230">
    <property type="protein sequence ID" value="AMD93944.1"/>
    <property type="molecule type" value="Genomic_DNA"/>
</dbReference>
<dbReference type="GO" id="GO:0004045">
    <property type="term" value="F:peptidyl-tRNA hydrolase activity"/>
    <property type="evidence" value="ECO:0007669"/>
    <property type="project" value="TreeGrafter"/>
</dbReference>
<feature type="region of interest" description="Disordered" evidence="1">
    <location>
        <begin position="102"/>
        <end position="137"/>
    </location>
</feature>
<name>A0A0X8JS01_9BACT</name>
<keyword evidence="4" id="KW-1185">Reference proteome</keyword>
<dbReference type="GO" id="GO:0043022">
    <property type="term" value="F:ribosome binding"/>
    <property type="evidence" value="ECO:0007669"/>
    <property type="project" value="TreeGrafter"/>
</dbReference>
<dbReference type="PROSITE" id="PS00745">
    <property type="entry name" value="RF_PROK_I"/>
    <property type="match status" value="1"/>
</dbReference>
<dbReference type="STRING" id="888061.AXF15_00025"/>
<dbReference type="PANTHER" id="PTHR47814">
    <property type="entry name" value="PEPTIDYL-TRNA HYDROLASE ARFB"/>
    <property type="match status" value="1"/>
</dbReference>
<feature type="domain" description="Prokaryotic-type class I peptide chain release factors" evidence="2">
    <location>
        <begin position="20"/>
        <end position="36"/>
    </location>
</feature>
<dbReference type="InterPro" id="IPR000352">
    <property type="entry name" value="Pep_chain_release_fac_I"/>
</dbReference>
<dbReference type="OrthoDB" id="9815709at2"/>
<protein>
    <submittedName>
        <fullName evidence="3">Class I peptide chain release factor</fullName>
    </submittedName>
</protein>
<dbReference type="Gene3D" id="3.30.160.20">
    <property type="match status" value="1"/>
</dbReference>
<evidence type="ECO:0000256" key="1">
    <source>
        <dbReference type="SAM" id="MobiDB-lite"/>
    </source>
</evidence>
<dbReference type="Pfam" id="PF00472">
    <property type="entry name" value="RF-1"/>
    <property type="match status" value="1"/>
</dbReference>
<feature type="compositionally biased region" description="Basic and acidic residues" evidence="1">
    <location>
        <begin position="113"/>
        <end position="123"/>
    </location>
</feature>
<gene>
    <name evidence="3" type="ORF">AXF15_00025</name>
</gene>
<accession>A0A0X8JS01</accession>